<feature type="transmembrane region" description="Helical" evidence="11">
    <location>
        <begin position="143"/>
        <end position="158"/>
    </location>
</feature>
<feature type="transmembrane region" description="Helical" evidence="11">
    <location>
        <begin position="308"/>
        <end position="335"/>
    </location>
</feature>
<comment type="similarity">
    <text evidence="11">Belongs to the SEDS family. MrdB/RodA subfamily.</text>
</comment>
<dbReference type="GO" id="GO:0071555">
    <property type="term" value="P:cell wall organization"/>
    <property type="evidence" value="ECO:0007669"/>
    <property type="project" value="UniProtKB-KW"/>
</dbReference>
<keyword evidence="6 11" id="KW-0133">Cell shape</keyword>
<evidence type="ECO:0000313" key="13">
    <source>
        <dbReference type="Proteomes" id="UP000199626"/>
    </source>
</evidence>
<keyword evidence="8 11" id="KW-1133">Transmembrane helix</keyword>
<feature type="transmembrane region" description="Helical" evidence="11">
    <location>
        <begin position="187"/>
        <end position="205"/>
    </location>
</feature>
<name>A0A1G6C443_9GAMM</name>
<dbReference type="EC" id="2.4.99.28" evidence="11"/>
<dbReference type="GO" id="GO:0009252">
    <property type="term" value="P:peptidoglycan biosynthetic process"/>
    <property type="evidence" value="ECO:0007669"/>
    <property type="project" value="UniProtKB-UniRule"/>
</dbReference>
<protein>
    <recommendedName>
        <fullName evidence="11">Peptidoglycan glycosyltransferase MrdB</fullName>
        <shortName evidence="11">PGT</shortName>
        <ecNumber evidence="11">2.4.99.28</ecNumber>
    </recommendedName>
    <alternativeName>
        <fullName evidence="11">Cell elongation protein RodA</fullName>
    </alternativeName>
    <alternativeName>
        <fullName evidence="11">Cell wall polymerase</fullName>
    </alternativeName>
    <alternativeName>
        <fullName evidence="11">Peptidoglycan polymerase</fullName>
        <shortName evidence="11">PG polymerase</shortName>
    </alternativeName>
</protein>
<comment type="function">
    <text evidence="11">Peptidoglycan polymerase that is essential for cell wall elongation.</text>
</comment>
<keyword evidence="2 11" id="KW-1003">Cell membrane</keyword>
<dbReference type="GO" id="GO:0015648">
    <property type="term" value="F:lipid-linked peptidoglycan transporter activity"/>
    <property type="evidence" value="ECO:0007669"/>
    <property type="project" value="TreeGrafter"/>
</dbReference>
<dbReference type="InterPro" id="IPR001182">
    <property type="entry name" value="FtsW/RodA"/>
</dbReference>
<comment type="catalytic activity">
    <reaction evidence="11">
        <text>[GlcNAc-(1-&gt;4)-Mur2Ac(oyl-L-Ala-gamma-D-Glu-L-Lys-D-Ala-D-Ala)](n)-di-trans,octa-cis-undecaprenyl diphosphate + beta-D-GlcNAc-(1-&gt;4)-Mur2Ac(oyl-L-Ala-gamma-D-Glu-L-Lys-D-Ala-D-Ala)-di-trans,octa-cis-undecaprenyl diphosphate = [GlcNAc-(1-&gt;4)-Mur2Ac(oyl-L-Ala-gamma-D-Glu-L-Lys-D-Ala-D-Ala)](n+1)-di-trans,octa-cis-undecaprenyl diphosphate + di-trans,octa-cis-undecaprenyl diphosphate + H(+)</text>
        <dbReference type="Rhea" id="RHEA:23708"/>
        <dbReference type="Rhea" id="RHEA-COMP:9602"/>
        <dbReference type="Rhea" id="RHEA-COMP:9603"/>
        <dbReference type="ChEBI" id="CHEBI:15378"/>
        <dbReference type="ChEBI" id="CHEBI:58405"/>
        <dbReference type="ChEBI" id="CHEBI:60033"/>
        <dbReference type="ChEBI" id="CHEBI:78435"/>
        <dbReference type="EC" id="2.4.99.28"/>
    </reaction>
</comment>
<feature type="transmembrane region" description="Helical" evidence="11">
    <location>
        <begin position="77"/>
        <end position="96"/>
    </location>
</feature>
<keyword evidence="5 11" id="KW-0812">Transmembrane</keyword>
<keyword evidence="9 11" id="KW-0472">Membrane</keyword>
<feature type="transmembrane region" description="Helical" evidence="11">
    <location>
        <begin position="23"/>
        <end position="41"/>
    </location>
</feature>
<evidence type="ECO:0000256" key="5">
    <source>
        <dbReference type="ARBA" id="ARBA00022692"/>
    </source>
</evidence>
<comment type="pathway">
    <text evidence="11">Cell wall biogenesis; peptidoglycan biosynthesis.</text>
</comment>
<evidence type="ECO:0000256" key="8">
    <source>
        <dbReference type="ARBA" id="ARBA00022989"/>
    </source>
</evidence>
<dbReference type="GO" id="GO:0008360">
    <property type="term" value="P:regulation of cell shape"/>
    <property type="evidence" value="ECO:0007669"/>
    <property type="project" value="UniProtKB-KW"/>
</dbReference>
<dbReference type="UniPathway" id="UPA00219"/>
<dbReference type="GO" id="GO:0005886">
    <property type="term" value="C:plasma membrane"/>
    <property type="evidence" value="ECO:0007669"/>
    <property type="project" value="UniProtKB-SubCell"/>
</dbReference>
<dbReference type="PANTHER" id="PTHR30474:SF1">
    <property type="entry name" value="PEPTIDOGLYCAN GLYCOSYLTRANSFERASE MRDB"/>
    <property type="match status" value="1"/>
</dbReference>
<evidence type="ECO:0000256" key="1">
    <source>
        <dbReference type="ARBA" id="ARBA00004141"/>
    </source>
</evidence>
<evidence type="ECO:0000256" key="11">
    <source>
        <dbReference type="HAMAP-Rule" id="MF_02079"/>
    </source>
</evidence>
<keyword evidence="10 11" id="KW-0961">Cell wall biogenesis/degradation</keyword>
<comment type="subcellular location">
    <subcellularLocation>
        <location evidence="11">Cell inner membrane</location>
        <topology evidence="11">Multi-pass membrane protein</topology>
    </subcellularLocation>
    <subcellularLocation>
        <location evidence="1">Membrane</location>
        <topology evidence="1">Multi-pass membrane protein</topology>
    </subcellularLocation>
</comment>
<feature type="transmembrane region" description="Helical" evidence="11">
    <location>
        <begin position="53"/>
        <end position="71"/>
    </location>
</feature>
<dbReference type="Pfam" id="PF01098">
    <property type="entry name" value="FTSW_RODA_SPOVE"/>
    <property type="match status" value="1"/>
</dbReference>
<sequence length="372" mass="40820">MPKSNSNSAPHSWWQRFHIDGPLLFGLVLLALVSIATVYSASGQDLAMTERQAFRIGLAFVGMLVIAQIPPKAIERFSLPLFSIGVVLLLGVLLFGESNKGAQRWLNLGVITIQPSELMKLAVPMTIAWFIAEHGIPPSKRRMGMAFVLLMVPTLMIAKQPDLGTAILIASSGIFVLFLAGISWRLILFFMGAIGAFIPVLWFFLMHDYQRRRVLTFLDPERDPLGAGYQIIQSKIAIGSGGIEGKGWLQGTQSQLEFLPERHTDFIFSVFSEEFGLVGVIGLFILYGFIIVRGLIIAIRAQQVYQKLLAGSLILTFFVYVLVNIGMVSGLLPVVGVPLPLVSYGGTSMVTLLAGFGLLMAIATNQRFVMHH</sequence>
<gene>
    <name evidence="11" type="primary">mrdB</name>
    <name evidence="11" type="synonym">rodA</name>
    <name evidence="12" type="ORF">SAMN02927930_01043</name>
</gene>
<dbReference type="InterPro" id="IPR011923">
    <property type="entry name" value="RodA/MrdB"/>
</dbReference>
<reference evidence="13" key="1">
    <citation type="submission" date="2016-10" db="EMBL/GenBank/DDBJ databases">
        <authorList>
            <person name="Varghese N."/>
            <person name="Submissions S."/>
        </authorList>
    </citation>
    <scope>NUCLEOTIDE SEQUENCE [LARGE SCALE GENOMIC DNA]</scope>
    <source>
        <strain evidence="13">CGMCC 1.10824</strain>
    </source>
</reference>
<feature type="transmembrane region" description="Helical" evidence="11">
    <location>
        <begin position="164"/>
        <end position="180"/>
    </location>
</feature>
<evidence type="ECO:0000256" key="3">
    <source>
        <dbReference type="ARBA" id="ARBA00022676"/>
    </source>
</evidence>
<dbReference type="GO" id="GO:0032153">
    <property type="term" value="C:cell division site"/>
    <property type="evidence" value="ECO:0007669"/>
    <property type="project" value="TreeGrafter"/>
</dbReference>
<keyword evidence="3 11" id="KW-0328">Glycosyltransferase</keyword>
<dbReference type="InterPro" id="IPR018365">
    <property type="entry name" value="Cell_cycle_FtsW-rel_CS"/>
</dbReference>
<dbReference type="NCBIfam" id="TIGR02210">
    <property type="entry name" value="rodA_shape"/>
    <property type="match status" value="1"/>
</dbReference>
<dbReference type="STRING" id="1159017.SAMN02927930_01043"/>
<dbReference type="GO" id="GO:0008955">
    <property type="term" value="F:peptidoglycan glycosyltransferase activity"/>
    <property type="evidence" value="ECO:0007669"/>
    <property type="project" value="UniProtKB-UniRule"/>
</dbReference>
<proteinExistence type="inferred from homology"/>
<feature type="transmembrane region" description="Helical" evidence="11">
    <location>
        <begin position="341"/>
        <end position="363"/>
    </location>
</feature>
<feature type="transmembrane region" description="Helical" evidence="11">
    <location>
        <begin position="275"/>
        <end position="296"/>
    </location>
</feature>
<keyword evidence="7 11" id="KW-0573">Peptidoglycan synthesis</keyword>
<organism evidence="12 13">
    <name type="scientific">Pseudidiomarina indica</name>
    <dbReference type="NCBI Taxonomy" id="1159017"/>
    <lineage>
        <taxon>Bacteria</taxon>
        <taxon>Pseudomonadati</taxon>
        <taxon>Pseudomonadota</taxon>
        <taxon>Gammaproteobacteria</taxon>
        <taxon>Alteromonadales</taxon>
        <taxon>Idiomarinaceae</taxon>
        <taxon>Pseudidiomarina</taxon>
    </lineage>
</organism>
<evidence type="ECO:0000256" key="2">
    <source>
        <dbReference type="ARBA" id="ARBA00022475"/>
    </source>
</evidence>
<accession>A0A1G6C443</accession>
<dbReference type="PANTHER" id="PTHR30474">
    <property type="entry name" value="CELL CYCLE PROTEIN"/>
    <property type="match status" value="1"/>
</dbReference>
<dbReference type="PROSITE" id="PS00428">
    <property type="entry name" value="FTSW_RODA_SPOVE"/>
    <property type="match status" value="1"/>
</dbReference>
<dbReference type="EMBL" id="FMXN01000005">
    <property type="protein sequence ID" value="SDB27636.1"/>
    <property type="molecule type" value="Genomic_DNA"/>
</dbReference>
<evidence type="ECO:0000313" key="12">
    <source>
        <dbReference type="EMBL" id="SDB27636.1"/>
    </source>
</evidence>
<evidence type="ECO:0000256" key="6">
    <source>
        <dbReference type="ARBA" id="ARBA00022960"/>
    </source>
</evidence>
<dbReference type="GO" id="GO:0051301">
    <property type="term" value="P:cell division"/>
    <property type="evidence" value="ECO:0007669"/>
    <property type="project" value="InterPro"/>
</dbReference>
<dbReference type="RefSeq" id="WP_092592487.1">
    <property type="nucleotide sequence ID" value="NZ_FMXN01000005.1"/>
</dbReference>
<evidence type="ECO:0000256" key="4">
    <source>
        <dbReference type="ARBA" id="ARBA00022679"/>
    </source>
</evidence>
<keyword evidence="4 11" id="KW-0808">Transferase</keyword>
<dbReference type="OrthoDB" id="9768187at2"/>
<keyword evidence="11" id="KW-0997">Cell inner membrane</keyword>
<keyword evidence="13" id="KW-1185">Reference proteome</keyword>
<evidence type="ECO:0000256" key="9">
    <source>
        <dbReference type="ARBA" id="ARBA00023136"/>
    </source>
</evidence>
<dbReference type="HAMAP" id="MF_02079">
    <property type="entry name" value="PGT_RodA"/>
    <property type="match status" value="1"/>
</dbReference>
<dbReference type="AlphaFoldDB" id="A0A1G6C443"/>
<dbReference type="Proteomes" id="UP000199626">
    <property type="component" value="Unassembled WGS sequence"/>
</dbReference>
<evidence type="ECO:0000256" key="10">
    <source>
        <dbReference type="ARBA" id="ARBA00023316"/>
    </source>
</evidence>
<evidence type="ECO:0000256" key="7">
    <source>
        <dbReference type="ARBA" id="ARBA00022984"/>
    </source>
</evidence>